<dbReference type="EMBL" id="CABQ01000025">
    <property type="protein sequence ID" value="CBI06813.1"/>
    <property type="molecule type" value="Genomic_DNA"/>
</dbReference>
<keyword evidence="1" id="KW-0472">Membrane</keyword>
<keyword evidence="1" id="KW-1133">Transmembrane helix</keyword>
<name>E6QHU9_9ZZZZ</name>
<evidence type="ECO:0000313" key="2">
    <source>
        <dbReference type="EMBL" id="CBI06813.1"/>
    </source>
</evidence>
<comment type="caution">
    <text evidence="2">The sequence shown here is derived from an EMBL/GenBank/DDBJ whole genome shotgun (WGS) entry which is preliminary data.</text>
</comment>
<evidence type="ECO:0000256" key="1">
    <source>
        <dbReference type="SAM" id="Phobius"/>
    </source>
</evidence>
<accession>E6QHU9</accession>
<keyword evidence="1" id="KW-0812">Transmembrane</keyword>
<proteinExistence type="predicted"/>
<feature type="transmembrane region" description="Helical" evidence="1">
    <location>
        <begin position="30"/>
        <end position="47"/>
    </location>
</feature>
<organism evidence="2">
    <name type="scientific">mine drainage metagenome</name>
    <dbReference type="NCBI Taxonomy" id="410659"/>
    <lineage>
        <taxon>unclassified sequences</taxon>
        <taxon>metagenomes</taxon>
        <taxon>ecological metagenomes</taxon>
    </lineage>
</organism>
<gene>
    <name evidence="2" type="ORF">CARN6_0088</name>
</gene>
<sequence length="58" mass="7209">MCWKSRWICRFWRSSRALRRGGENRKKPKIFRLLFSFSVFRLIFQVIENRLFILFLPG</sequence>
<reference evidence="2" key="1">
    <citation type="submission" date="2009-10" db="EMBL/GenBank/DDBJ databases">
        <title>Diversity of trophic interactions inside an arsenic-rich microbial ecosystem.</title>
        <authorList>
            <person name="Bertin P.N."/>
            <person name="Heinrich-Salmeron A."/>
            <person name="Pelletier E."/>
            <person name="Goulhen-Chollet F."/>
            <person name="Arsene-Ploetze F."/>
            <person name="Gallien S."/>
            <person name="Calteau A."/>
            <person name="Vallenet D."/>
            <person name="Casiot C."/>
            <person name="Chane-Woon-Ming B."/>
            <person name="Giloteaux L."/>
            <person name="Barakat M."/>
            <person name="Bonnefoy V."/>
            <person name="Bruneel O."/>
            <person name="Chandler M."/>
            <person name="Cleiss J."/>
            <person name="Duran R."/>
            <person name="Elbaz-Poulichet F."/>
            <person name="Fonknechten N."/>
            <person name="Lauga B."/>
            <person name="Mornico D."/>
            <person name="Ortet P."/>
            <person name="Schaeffer C."/>
            <person name="Siguier P."/>
            <person name="Alexander Thil Smith A."/>
            <person name="Van Dorsselaer A."/>
            <person name="Weissenbach J."/>
            <person name="Medigue C."/>
            <person name="Le Paslier D."/>
        </authorList>
    </citation>
    <scope>NUCLEOTIDE SEQUENCE</scope>
</reference>
<protein>
    <submittedName>
        <fullName evidence="2">Uncharacterized protein</fullName>
    </submittedName>
</protein>
<dbReference type="AlphaFoldDB" id="E6QHU9"/>